<feature type="transmembrane region" description="Helical" evidence="2">
    <location>
        <begin position="45"/>
        <end position="63"/>
    </location>
</feature>
<name>A0A9W6SPH4_9ACTN</name>
<comment type="caution">
    <text evidence="3">The sequence shown here is derived from an EMBL/GenBank/DDBJ whole genome shotgun (WGS) entry which is preliminary data.</text>
</comment>
<keyword evidence="2" id="KW-1133">Transmembrane helix</keyword>
<keyword evidence="2" id="KW-0812">Transmembrane</keyword>
<keyword evidence="2" id="KW-0472">Membrane</keyword>
<organism evidence="3 4">
    <name type="scientific">Actinorhabdospora filicis</name>
    <dbReference type="NCBI Taxonomy" id="1785913"/>
    <lineage>
        <taxon>Bacteria</taxon>
        <taxon>Bacillati</taxon>
        <taxon>Actinomycetota</taxon>
        <taxon>Actinomycetes</taxon>
        <taxon>Micromonosporales</taxon>
        <taxon>Micromonosporaceae</taxon>
        <taxon>Actinorhabdospora</taxon>
    </lineage>
</organism>
<evidence type="ECO:0000256" key="1">
    <source>
        <dbReference type="SAM" id="MobiDB-lite"/>
    </source>
</evidence>
<dbReference type="RefSeq" id="WP_285664884.1">
    <property type="nucleotide sequence ID" value="NZ_BSTX01000003.1"/>
</dbReference>
<dbReference type="AlphaFoldDB" id="A0A9W6SPH4"/>
<accession>A0A9W6SPH4</accession>
<evidence type="ECO:0000256" key="2">
    <source>
        <dbReference type="SAM" id="Phobius"/>
    </source>
</evidence>
<sequence>MGDENGDIPGGQGSDGHGPDRHDDFPDDGRRVKRQLKQWWQATPWWAMALLVVLVVLCCLRGFSRAFG</sequence>
<dbReference type="Proteomes" id="UP001165079">
    <property type="component" value="Unassembled WGS sequence"/>
</dbReference>
<evidence type="ECO:0000313" key="3">
    <source>
        <dbReference type="EMBL" id="GLZ79738.1"/>
    </source>
</evidence>
<evidence type="ECO:0000313" key="4">
    <source>
        <dbReference type="Proteomes" id="UP001165079"/>
    </source>
</evidence>
<protein>
    <submittedName>
        <fullName evidence="3">Uncharacterized protein</fullName>
    </submittedName>
</protein>
<keyword evidence="4" id="KW-1185">Reference proteome</keyword>
<reference evidence="3" key="1">
    <citation type="submission" date="2023-03" db="EMBL/GenBank/DDBJ databases">
        <title>Actinorhabdospora filicis NBRC 111898.</title>
        <authorList>
            <person name="Ichikawa N."/>
            <person name="Sato H."/>
            <person name="Tonouchi N."/>
        </authorList>
    </citation>
    <scope>NUCLEOTIDE SEQUENCE</scope>
    <source>
        <strain evidence="3">NBRC 111898</strain>
    </source>
</reference>
<gene>
    <name evidence="3" type="ORF">Afil01_45450</name>
</gene>
<feature type="compositionally biased region" description="Basic and acidic residues" evidence="1">
    <location>
        <begin position="17"/>
        <end position="29"/>
    </location>
</feature>
<feature type="region of interest" description="Disordered" evidence="1">
    <location>
        <begin position="1"/>
        <end position="29"/>
    </location>
</feature>
<dbReference type="EMBL" id="BSTX01000003">
    <property type="protein sequence ID" value="GLZ79738.1"/>
    <property type="molecule type" value="Genomic_DNA"/>
</dbReference>
<proteinExistence type="predicted"/>